<feature type="region of interest" description="Disordered" evidence="3">
    <location>
        <begin position="2147"/>
        <end position="2219"/>
    </location>
</feature>
<dbReference type="EMBL" id="CAMXCT020002779">
    <property type="protein sequence ID" value="CAL1153734.1"/>
    <property type="molecule type" value="Genomic_DNA"/>
</dbReference>
<feature type="compositionally biased region" description="Acidic residues" evidence="3">
    <location>
        <begin position="2201"/>
        <end position="2219"/>
    </location>
</feature>
<gene>
    <name evidence="4" type="ORF">C1SCF055_LOCUS26481</name>
</gene>
<dbReference type="Pfam" id="PF00145">
    <property type="entry name" value="DNA_methylase"/>
    <property type="match status" value="1"/>
</dbReference>
<dbReference type="EMBL" id="CAMXCT030002779">
    <property type="protein sequence ID" value="CAL4787671.1"/>
    <property type="molecule type" value="Genomic_DNA"/>
</dbReference>
<feature type="compositionally biased region" description="Polar residues" evidence="3">
    <location>
        <begin position="710"/>
        <end position="719"/>
    </location>
</feature>
<evidence type="ECO:0000256" key="3">
    <source>
        <dbReference type="SAM" id="MobiDB-lite"/>
    </source>
</evidence>
<dbReference type="Proteomes" id="UP001152797">
    <property type="component" value="Unassembled WGS sequence"/>
</dbReference>
<dbReference type="GO" id="GO:0008168">
    <property type="term" value="F:methyltransferase activity"/>
    <property type="evidence" value="ECO:0007669"/>
    <property type="project" value="UniProtKB-KW"/>
</dbReference>
<evidence type="ECO:0000256" key="2">
    <source>
        <dbReference type="ARBA" id="ARBA00022679"/>
    </source>
</evidence>
<feature type="compositionally biased region" description="Basic residues" evidence="3">
    <location>
        <begin position="2177"/>
        <end position="2187"/>
    </location>
</feature>
<feature type="region of interest" description="Disordered" evidence="3">
    <location>
        <begin position="682"/>
        <end position="738"/>
    </location>
</feature>
<dbReference type="OrthoDB" id="423221at2759"/>
<name>A0A9P1CZ08_9DINO</name>
<keyword evidence="6" id="KW-1185">Reference proteome</keyword>
<dbReference type="GO" id="GO:0032259">
    <property type="term" value="P:methylation"/>
    <property type="evidence" value="ECO:0007669"/>
    <property type="project" value="UniProtKB-KW"/>
</dbReference>
<dbReference type="InterPro" id="IPR001525">
    <property type="entry name" value="C5_MeTfrase"/>
</dbReference>
<protein>
    <submittedName>
        <fullName evidence="4">Uncharacterized protein</fullName>
    </submittedName>
</protein>
<feature type="compositionally biased region" description="Polar residues" evidence="3">
    <location>
        <begin position="1357"/>
        <end position="1369"/>
    </location>
</feature>
<feature type="region of interest" description="Disordered" evidence="3">
    <location>
        <begin position="1351"/>
        <end position="1371"/>
    </location>
</feature>
<organism evidence="4">
    <name type="scientific">Cladocopium goreaui</name>
    <dbReference type="NCBI Taxonomy" id="2562237"/>
    <lineage>
        <taxon>Eukaryota</taxon>
        <taxon>Sar</taxon>
        <taxon>Alveolata</taxon>
        <taxon>Dinophyceae</taxon>
        <taxon>Suessiales</taxon>
        <taxon>Symbiodiniaceae</taxon>
        <taxon>Cladocopium</taxon>
    </lineage>
</organism>
<keyword evidence="1" id="KW-0489">Methyltransferase</keyword>
<dbReference type="SUPFAM" id="SSF53335">
    <property type="entry name" value="S-adenosyl-L-methionine-dependent methyltransferases"/>
    <property type="match status" value="1"/>
</dbReference>
<evidence type="ECO:0000313" key="5">
    <source>
        <dbReference type="EMBL" id="CAL1153734.1"/>
    </source>
</evidence>
<dbReference type="EMBL" id="CAMXCT010002779">
    <property type="protein sequence ID" value="CAI4000359.1"/>
    <property type="molecule type" value="Genomic_DNA"/>
</dbReference>
<accession>A0A9P1CZ08</accession>
<dbReference type="InterPro" id="IPR029063">
    <property type="entry name" value="SAM-dependent_MTases_sf"/>
</dbReference>
<proteinExistence type="predicted"/>
<comment type="caution">
    <text evidence="4">The sequence shown here is derived from an EMBL/GenBank/DDBJ whole genome shotgun (WGS) entry which is preliminary data.</text>
</comment>
<evidence type="ECO:0000256" key="1">
    <source>
        <dbReference type="ARBA" id="ARBA00022603"/>
    </source>
</evidence>
<dbReference type="Gene3D" id="3.90.120.10">
    <property type="entry name" value="DNA Methylase, subunit A, domain 2"/>
    <property type="match status" value="1"/>
</dbReference>
<reference evidence="4" key="1">
    <citation type="submission" date="2022-10" db="EMBL/GenBank/DDBJ databases">
        <authorList>
            <person name="Chen Y."/>
            <person name="Dougan E. K."/>
            <person name="Chan C."/>
            <person name="Rhodes N."/>
            <person name="Thang M."/>
        </authorList>
    </citation>
    <scope>NUCLEOTIDE SEQUENCE</scope>
</reference>
<reference evidence="5" key="2">
    <citation type="submission" date="2024-04" db="EMBL/GenBank/DDBJ databases">
        <authorList>
            <person name="Chen Y."/>
            <person name="Shah S."/>
            <person name="Dougan E. K."/>
            <person name="Thang M."/>
            <person name="Chan C."/>
        </authorList>
    </citation>
    <scope>NUCLEOTIDE SEQUENCE [LARGE SCALE GENOMIC DNA]</scope>
</reference>
<sequence>MDDKVRLLSQLVPGTLLLQHLKTCKLETTDCGLCAVHEAWKLYKRDWVRAILNDGVIAVGCSTCCKAGLDGPWGNFKQKPEAVLRKFCLDRHENSKGHQAASKSQSTDSALHLAPSQESFEEFLTQTLQGQSVRDGGVTSDKRIKMRWALTEAILARNRKLLADSQSMTLLRDERKGKLLVRFRAVLRDLSTVSGCFGLLPVSGSADSIALATDTLMEAYCTPMRQPPRASCVTESSVDQALLQHLRQTVTIIVTDAAASEQLATDLQRGRREFADESGQATMKNVRLVGRDAAHASTRLLKRPFQACSELKCVMQEWCHGSDSFAQKVQHSPVLAQWWAAAVEGPGSDECDFGSLTSLSAAKHRFSSYLNPLSRICKNMQAVFKVCSRLQAMRGSEAAWAVQLCRNFSAYKAVLLTMAADACAISNDYTRECDQEGMDVAQLNLRAQHFISSARALFVERQVCTLPSFTKDFLSRKEPVTVMQDGFALEVREWTALAEEVVAREFPSWHLFAAFEVFHLPDSKESRKLNGEDLERNLARLAQAFKVSTDQLKREFTQMQPTAAALKKSASYSNRDAWRQAVLRVGERSPAQKAPTTALCTVLASYLAWTASSSGVEQLFSTLKNSPTEQSKATGMVLDTDRRTAMAMGDCHAREAKVAAEIVSEARRIYCTLLRSGISRTTTQKRFDKGRPSTGRKGSHAQWDRDRKQSLATALQDLNTPPRAATAPMLTESAEKERDFQRKKAFKRKAEALSDGLLLADEVTPALESAASKMAKANQQGDRQRKKKRLGYIAESKMASAKKSSVWASQGLQGPVWLDPRLGTHTQAVQRKLHTLGVTSHSQDMQQANLLVLANFGQVEDRVKVAAALQGAVVLSAAVLLGKGGVKLTYNRGLRIEAAVFVTQAFKIEQPALTALLRVACANGWLAVKMSDLKGRGRKPSLLLRGKDEVVQGVIVLEQVSSILQKKHEKVWNFILKTLRSLNYDFVYKVMNTRELAVPQSRPRVYLLAVVQEVGQGTLALPEKRSVPVDLHHFLRKDQVGTEILQLPRYEQLLGKELWLKGFILDVGASPRWQHVVRNAAPCLIKTRMAQQGYYIPKLRRRLLPEEAAALQGVPARVFAAMSAAAKDNNIPLSAVAGSLGDAMSVNVLASVLMRGLNHAGLAKFGPKQDYWRLVENGPSAAQLSDNLKQAGGIPVSFHHLRYEVIDERAWVGWTAVVEKEWETRLCLLRKEWVLSKMDIPNVSSWRLNKAENQELQDRVIAGETELDVKREIQKRKAVACEERKKAAAAIASKPGPSAGKKKKEPIIATAPNPRAASNFQTESDPTNAAYYAAVESDLQTILKEFPGLEDEAPLPLSSTETDKSQSGVQEPYNLEKGKNALQLHQVYRCCMSLFALNVVGSPTPGIPMSRRRVLDMSAFYYPNSAPAYMTGRQVEVWADRHALSEKPKSLQMVSPEELVHSMIAACAEAIRKKGDMKADQWDAWRAKWKSCLLSIPVSILDSGSENEPDRVWVKAFNRRQTVRQEHESLVRTAMQTALEIDQFRVICENQPGCKGRLQPAQLAEEFVKLGVASVQGGTRKDGEDDGRLTANLISQALAVKKGILGSPRAVEILLEMEAAYGTRSPFQHMSRLHAASTKPSTPHMRDWVLESLWDCLQQNALQAGDITKSSLTGDKHHAGLVCDHFFDILLPKSGMPEPDRQLLKEKTSKHDVYRANSGDGDCSWMSRLNKSAIETFRLLEDLVFGRKFDNSLKQSCKACAVAEAAMEHENVSSEWNKILGLLKNEEIERKTAQGLMAEKEEGAGEACELELLRKPPQQHSEGSESYWKAVANQTVRTYCCFNPEPKTLEGMISWTSSVLQEFHGEVGKSCVLTHLDLDALGESLGPSQQALLRKRYNPDSALLRKLVHGSMIGRNAQRKEDEATCPAEGELLMVHTGFDRTSKDIESLFRPSTARKDAPLEAELKELMIVFTDKSIRSRKKKVRGSYTTRSQACLISAVPFANLLPEKAYPEFGGHNTADVFFGVTALQPEELLKEKEEILGADRVVSVTEAAMEKGKSQDVQAATESVFSGPALPQALYRSFLKAHSVKAVLDLSSSQGELAKACVAERIPFAGLTLSEPHSTKLEVMLTEFVLSLMQSEGSTYYRADSSAMASEVSKKRKHTGEEGQEDTGPKPKTKSKAKAKAKGTPTESQSKDTAAETEETEAPEVGEEDDLPW</sequence>
<evidence type="ECO:0000313" key="4">
    <source>
        <dbReference type="EMBL" id="CAI4000359.1"/>
    </source>
</evidence>
<keyword evidence="2" id="KW-0808">Transferase</keyword>
<evidence type="ECO:0000313" key="6">
    <source>
        <dbReference type="Proteomes" id="UP001152797"/>
    </source>
</evidence>
<dbReference type="Gene3D" id="3.40.50.150">
    <property type="entry name" value="Vaccinia Virus protein VP39"/>
    <property type="match status" value="1"/>
</dbReference>